<evidence type="ECO:0000256" key="3">
    <source>
        <dbReference type="ARBA" id="ARBA00022833"/>
    </source>
</evidence>
<comment type="caution">
    <text evidence="6">The sequence shown here is derived from an EMBL/GenBank/DDBJ whole genome shotgun (WGS) entry which is preliminary data.</text>
</comment>
<feature type="domain" description="MYND-type" evidence="5">
    <location>
        <begin position="431"/>
        <end position="477"/>
    </location>
</feature>
<dbReference type="EMBL" id="JBBXMP010000203">
    <property type="protein sequence ID" value="KAL0059846.1"/>
    <property type="molecule type" value="Genomic_DNA"/>
</dbReference>
<name>A0ABR2ZE33_9AGAR</name>
<keyword evidence="2 4" id="KW-0863">Zinc-finger</keyword>
<keyword evidence="3" id="KW-0862">Zinc</keyword>
<evidence type="ECO:0000256" key="4">
    <source>
        <dbReference type="PROSITE-ProRule" id="PRU00134"/>
    </source>
</evidence>
<keyword evidence="1" id="KW-0479">Metal-binding</keyword>
<gene>
    <name evidence="6" type="ORF">AAF712_013384</name>
</gene>
<keyword evidence="7" id="KW-1185">Reference proteome</keyword>
<reference evidence="6 7" key="1">
    <citation type="submission" date="2024-05" db="EMBL/GenBank/DDBJ databases">
        <title>A draft genome resource for the thread blight pathogen Marasmius tenuissimus strain MS-2.</title>
        <authorList>
            <person name="Yulfo-Soto G.E."/>
            <person name="Baruah I.K."/>
            <person name="Amoako-Attah I."/>
            <person name="Bukari Y."/>
            <person name="Meinhardt L.W."/>
            <person name="Bailey B.A."/>
            <person name="Cohen S.P."/>
        </authorList>
    </citation>
    <scope>NUCLEOTIDE SEQUENCE [LARGE SCALE GENOMIC DNA]</scope>
    <source>
        <strain evidence="6 7">MS-2</strain>
    </source>
</reference>
<evidence type="ECO:0000259" key="5">
    <source>
        <dbReference type="PROSITE" id="PS50865"/>
    </source>
</evidence>
<sequence>MNSNNSTNALGLDRDFLMDSSKKFSSPAAAINVFRRAKPPLSIDLSTDPPLVIQTALEAIGSLAFNMQFRSPTTTLNYVKSNWASHLYPWVVFLVEKLILSEDPKTTAGWEAVGHAFSSIPFMIRSPFSRESPRNGGVDRGLLHLESLTPGLNKLFVRVWYKALDQYHPTWRSWTLLFASLTFGTNVKDPFQYARVETSGDKEELELGMLFVRHINRFSHELGCGRMDLPMLQDCFCCTRLMSTAAFEEATMGPLQRLSILDHTLPALTRLLSRITHKRTRLMDGARVDREPGLTAICVFANTILGDCEWLMVNHRGITEALRSGIVVAILKAEKQFYAFDEDEENFLVRFTGKAVNVLDHISRHMMYQDVLHLLTRSLRTISNLGELEGCLEAKSPLVWRSWKRMREKALWLHQVRASMRTKGLLYRCTFSKCPTYDEHAPRMGIRYFRCTGCWVLIYCSQSCQKRDWKENHRQVCQKFHVLRTSGNPFMPPEDSGFLREFIDIFAENHASQVTTAVRKYVSSLARKFSLGISASMVERLIVAEEKLPIVVFDFDGPDVPSVEKSVRVVDPETLRRQLSDKVDFQRLEEIMQTWASPLISSMALPVVCLMPKREKSPWAIHFSLPFPVRPSARTMEERRPGLGWEVREV</sequence>
<evidence type="ECO:0000313" key="6">
    <source>
        <dbReference type="EMBL" id="KAL0059846.1"/>
    </source>
</evidence>
<evidence type="ECO:0000313" key="7">
    <source>
        <dbReference type="Proteomes" id="UP001437256"/>
    </source>
</evidence>
<organism evidence="6 7">
    <name type="scientific">Marasmius tenuissimus</name>
    <dbReference type="NCBI Taxonomy" id="585030"/>
    <lineage>
        <taxon>Eukaryota</taxon>
        <taxon>Fungi</taxon>
        <taxon>Dikarya</taxon>
        <taxon>Basidiomycota</taxon>
        <taxon>Agaricomycotina</taxon>
        <taxon>Agaricomycetes</taxon>
        <taxon>Agaricomycetidae</taxon>
        <taxon>Agaricales</taxon>
        <taxon>Marasmiineae</taxon>
        <taxon>Marasmiaceae</taxon>
        <taxon>Marasmius</taxon>
    </lineage>
</organism>
<evidence type="ECO:0000256" key="1">
    <source>
        <dbReference type="ARBA" id="ARBA00022723"/>
    </source>
</evidence>
<dbReference type="PROSITE" id="PS50865">
    <property type="entry name" value="ZF_MYND_2"/>
    <property type="match status" value="1"/>
</dbReference>
<dbReference type="InterPro" id="IPR002893">
    <property type="entry name" value="Znf_MYND"/>
</dbReference>
<evidence type="ECO:0000256" key="2">
    <source>
        <dbReference type="ARBA" id="ARBA00022771"/>
    </source>
</evidence>
<dbReference type="SUPFAM" id="SSF144232">
    <property type="entry name" value="HIT/MYND zinc finger-like"/>
    <property type="match status" value="1"/>
</dbReference>
<dbReference type="Pfam" id="PF01753">
    <property type="entry name" value="zf-MYND"/>
    <property type="match status" value="1"/>
</dbReference>
<dbReference type="Gene3D" id="6.10.140.2220">
    <property type="match status" value="1"/>
</dbReference>
<protein>
    <recommendedName>
        <fullName evidence="5">MYND-type domain-containing protein</fullName>
    </recommendedName>
</protein>
<proteinExistence type="predicted"/>
<dbReference type="Proteomes" id="UP001437256">
    <property type="component" value="Unassembled WGS sequence"/>
</dbReference>
<accession>A0ABR2ZE33</accession>